<dbReference type="SUPFAM" id="SSF53448">
    <property type="entry name" value="Nucleotide-diphospho-sugar transferases"/>
    <property type="match status" value="1"/>
</dbReference>
<dbReference type="Proteomes" id="UP000249130">
    <property type="component" value="Unassembled WGS sequence"/>
</dbReference>
<proteinExistence type="predicted"/>
<dbReference type="InterPro" id="IPR029044">
    <property type="entry name" value="Nucleotide-diphossugar_trans"/>
</dbReference>
<evidence type="ECO:0000259" key="1">
    <source>
        <dbReference type="Pfam" id="PF00535"/>
    </source>
</evidence>
<evidence type="ECO:0000313" key="2">
    <source>
        <dbReference type="EMBL" id="RAI41588.1"/>
    </source>
</evidence>
<sequence length="765" mass="85108">MTTTNSEPLVSILIINHNYGQFLHQAIESVAAQDYPNIECIIVDNLSTDASVDIARQIIAGDPRFRLVTLDANYGQLGAFFRTFEECNGRYVTILDADDILFPAFVSSHVQVHLALPSPVALTSSNVVETDATGGVRSGRYPHFGSPLLWDCPGLVDRRDAPRVATVSDRQFDRMSPRVSAIPATQMGWFWGPGSANMYRHSILEAVCQQRATPYLRGADAYLNPFAHALGGTALIDSPLSFYRIHGSNYFAVRETVTGLRAGRPEFDALHLALAEETVDFMLGHAARFRPILGHDRFWEVLDQLARFGSGRTVFRSKAFLDSLVRHAAVVQASFSDRELARVLVENVKPTRLATLMPRLLLASPRLGLQLRVTLQSLADPLGRRRRRRARRHGRVAFHAQPAAGHPPKPHDFGTARLLTRDPPVFVTGITFDEWLGVAGAFGRRFGDTAAGFIVYPTWSIEDPDKIAAIGRAVQEHRRRHPAHRIVFIGNTRREADMLAGEGLPALFLNKNFFVSERVFHPIAEQEPEFDAVYNARFVPEKRHALAELIRTVGYLGYVSESHDEHQDEIALMARLVRENPSHRLLNPVVDRRPVRLDPAGVNRQINRARVGLILSEVEGANYASMEYMLAGLPVVSTPSAGGREVYFDPDYCIVCDPTPEAVAAAVETLKARNIPPEHIRQRTLAKLVPERRRFLDLVAQLHHKLGGGRFDAPEWPYAHLDTFLTFGSYEPYLDSLEQASVVSRGGTRPPGVRALLTDTAIAGR</sequence>
<dbReference type="Pfam" id="PF00535">
    <property type="entry name" value="Glycos_transf_2"/>
    <property type="match status" value="1"/>
</dbReference>
<comment type="caution">
    <text evidence="2">The sequence shown here is derived from an EMBL/GenBank/DDBJ whole genome shotgun (WGS) entry which is preliminary data.</text>
</comment>
<accession>A0A327L1L2</accession>
<dbReference type="SUPFAM" id="SSF53756">
    <property type="entry name" value="UDP-Glycosyltransferase/glycogen phosphorylase"/>
    <property type="match status" value="2"/>
</dbReference>
<evidence type="ECO:0000313" key="3">
    <source>
        <dbReference type="Proteomes" id="UP000249130"/>
    </source>
</evidence>
<dbReference type="RefSeq" id="WP_146604568.1">
    <property type="nucleotide sequence ID" value="NZ_NPEX01000183.1"/>
</dbReference>
<dbReference type="PANTHER" id="PTHR22916:SF65">
    <property type="entry name" value="SLR1065 PROTEIN"/>
    <property type="match status" value="1"/>
</dbReference>
<dbReference type="Gene3D" id="3.40.50.2000">
    <property type="entry name" value="Glycogen Phosphorylase B"/>
    <property type="match status" value="1"/>
</dbReference>
<dbReference type="AlphaFoldDB" id="A0A327L1L2"/>
<dbReference type="PANTHER" id="PTHR22916">
    <property type="entry name" value="GLYCOSYLTRANSFERASE"/>
    <property type="match status" value="1"/>
</dbReference>
<feature type="domain" description="Glycosyltransferase 2-like" evidence="1">
    <location>
        <begin position="11"/>
        <end position="125"/>
    </location>
</feature>
<keyword evidence="3" id="KW-1185">Reference proteome</keyword>
<dbReference type="EMBL" id="NPEX01000183">
    <property type="protein sequence ID" value="RAI41588.1"/>
    <property type="molecule type" value="Genomic_DNA"/>
</dbReference>
<dbReference type="Gene3D" id="3.90.550.10">
    <property type="entry name" value="Spore Coat Polysaccharide Biosynthesis Protein SpsA, Chain A"/>
    <property type="match status" value="1"/>
</dbReference>
<organism evidence="2 3">
    <name type="scientific">Rhodoplanes roseus</name>
    <dbReference type="NCBI Taxonomy" id="29409"/>
    <lineage>
        <taxon>Bacteria</taxon>
        <taxon>Pseudomonadati</taxon>
        <taxon>Pseudomonadota</taxon>
        <taxon>Alphaproteobacteria</taxon>
        <taxon>Hyphomicrobiales</taxon>
        <taxon>Nitrobacteraceae</taxon>
        <taxon>Rhodoplanes</taxon>
    </lineage>
</organism>
<dbReference type="CDD" id="cd00761">
    <property type="entry name" value="Glyco_tranf_GTA_type"/>
    <property type="match status" value="1"/>
</dbReference>
<dbReference type="GO" id="GO:0016758">
    <property type="term" value="F:hexosyltransferase activity"/>
    <property type="evidence" value="ECO:0007669"/>
    <property type="project" value="UniProtKB-ARBA"/>
</dbReference>
<gene>
    <name evidence="2" type="ORF">CH341_21335</name>
</gene>
<dbReference type="InterPro" id="IPR001173">
    <property type="entry name" value="Glyco_trans_2-like"/>
</dbReference>
<protein>
    <recommendedName>
        <fullName evidence="1">Glycosyltransferase 2-like domain-containing protein</fullName>
    </recommendedName>
</protein>
<name>A0A327L1L2_9BRAD</name>
<dbReference type="OrthoDB" id="8298935at2"/>
<reference evidence="2 3" key="1">
    <citation type="submission" date="2017-07" db="EMBL/GenBank/DDBJ databases">
        <title>Draft Genome Sequences of Select Purple Nonsulfur Bacteria.</title>
        <authorList>
            <person name="Lasarre B."/>
            <person name="Mckinlay J.B."/>
        </authorList>
    </citation>
    <scope>NUCLEOTIDE SEQUENCE [LARGE SCALE GENOMIC DNA]</scope>
    <source>
        <strain evidence="2 3">DSM 5909</strain>
    </source>
</reference>